<feature type="region of interest" description="Disordered" evidence="1">
    <location>
        <begin position="36"/>
        <end position="56"/>
    </location>
</feature>
<comment type="caution">
    <text evidence="2">The sequence shown here is derived from an EMBL/GenBank/DDBJ whole genome shotgun (WGS) entry which is preliminary data.</text>
</comment>
<reference evidence="2 3" key="1">
    <citation type="submission" date="2024-08" db="EMBL/GenBank/DDBJ databases">
        <title>Insights into the chromosomal genome structure of Flemingia macrophylla.</title>
        <authorList>
            <person name="Ding Y."/>
            <person name="Zhao Y."/>
            <person name="Bi W."/>
            <person name="Wu M."/>
            <person name="Zhao G."/>
            <person name="Gong Y."/>
            <person name="Li W."/>
            <person name="Zhang P."/>
        </authorList>
    </citation>
    <scope>NUCLEOTIDE SEQUENCE [LARGE SCALE GENOMIC DNA]</scope>
    <source>
        <strain evidence="2">DYQJB</strain>
        <tissue evidence="2">Leaf</tissue>
    </source>
</reference>
<name>A0ABD1NEV9_9FABA</name>
<evidence type="ECO:0000256" key="1">
    <source>
        <dbReference type="SAM" id="MobiDB-lite"/>
    </source>
</evidence>
<gene>
    <name evidence="2" type="ORF">Fmac_000418</name>
</gene>
<evidence type="ECO:0000313" key="3">
    <source>
        <dbReference type="Proteomes" id="UP001603857"/>
    </source>
</evidence>
<dbReference type="Proteomes" id="UP001603857">
    <property type="component" value="Unassembled WGS sequence"/>
</dbReference>
<evidence type="ECO:0000313" key="2">
    <source>
        <dbReference type="EMBL" id="KAL2346418.1"/>
    </source>
</evidence>
<dbReference type="EMBL" id="JBGMDY010000001">
    <property type="protein sequence ID" value="KAL2346418.1"/>
    <property type="molecule type" value="Genomic_DNA"/>
</dbReference>
<accession>A0ABD1NEV9</accession>
<protein>
    <submittedName>
        <fullName evidence="2">Uncharacterized protein</fullName>
    </submittedName>
</protein>
<organism evidence="2 3">
    <name type="scientific">Flemingia macrophylla</name>
    <dbReference type="NCBI Taxonomy" id="520843"/>
    <lineage>
        <taxon>Eukaryota</taxon>
        <taxon>Viridiplantae</taxon>
        <taxon>Streptophyta</taxon>
        <taxon>Embryophyta</taxon>
        <taxon>Tracheophyta</taxon>
        <taxon>Spermatophyta</taxon>
        <taxon>Magnoliopsida</taxon>
        <taxon>eudicotyledons</taxon>
        <taxon>Gunneridae</taxon>
        <taxon>Pentapetalae</taxon>
        <taxon>rosids</taxon>
        <taxon>fabids</taxon>
        <taxon>Fabales</taxon>
        <taxon>Fabaceae</taxon>
        <taxon>Papilionoideae</taxon>
        <taxon>50 kb inversion clade</taxon>
        <taxon>NPAAA clade</taxon>
        <taxon>indigoferoid/millettioid clade</taxon>
        <taxon>Phaseoleae</taxon>
        <taxon>Flemingia</taxon>
    </lineage>
</organism>
<dbReference type="AlphaFoldDB" id="A0ABD1NEV9"/>
<proteinExistence type="predicted"/>
<keyword evidence="3" id="KW-1185">Reference proteome</keyword>
<sequence>MGRWRGRGRATVRGQIRLGWATRSEGGGAWVRVGHGGGWRGEGRRRRAELQGGGRQSRSALRLIRRRRGGRQSRSDLRWSRGELQGGGFAGAATAPEDGEAEVVSYAGGGGVVLCICGLCGDDGAGKQIQNVGEGFAADCGPLNAQSLQSSRSILTNLFVTIKTQWNKE</sequence>